<organism evidence="2 3">
    <name type="scientific">Daphnia galeata</name>
    <dbReference type="NCBI Taxonomy" id="27404"/>
    <lineage>
        <taxon>Eukaryota</taxon>
        <taxon>Metazoa</taxon>
        <taxon>Ecdysozoa</taxon>
        <taxon>Arthropoda</taxon>
        <taxon>Crustacea</taxon>
        <taxon>Branchiopoda</taxon>
        <taxon>Diplostraca</taxon>
        <taxon>Cladocera</taxon>
        <taxon>Anomopoda</taxon>
        <taxon>Daphniidae</taxon>
        <taxon>Daphnia</taxon>
    </lineage>
</organism>
<evidence type="ECO:0000313" key="3">
    <source>
        <dbReference type="Proteomes" id="UP000789390"/>
    </source>
</evidence>
<name>A0A8J2WE29_9CRUS</name>
<evidence type="ECO:0000313" key="2">
    <source>
        <dbReference type="EMBL" id="CAH0103666.1"/>
    </source>
</evidence>
<evidence type="ECO:0000256" key="1">
    <source>
        <dbReference type="SAM" id="MobiDB-lite"/>
    </source>
</evidence>
<reference evidence="2" key="1">
    <citation type="submission" date="2021-11" db="EMBL/GenBank/DDBJ databases">
        <authorList>
            <person name="Schell T."/>
        </authorList>
    </citation>
    <scope>NUCLEOTIDE SEQUENCE</scope>
    <source>
        <strain evidence="2">M5</strain>
    </source>
</reference>
<feature type="region of interest" description="Disordered" evidence="1">
    <location>
        <begin position="373"/>
        <end position="398"/>
    </location>
</feature>
<dbReference type="Proteomes" id="UP000789390">
    <property type="component" value="Unassembled WGS sequence"/>
</dbReference>
<comment type="caution">
    <text evidence="2">The sequence shown here is derived from an EMBL/GenBank/DDBJ whole genome shotgun (WGS) entry which is preliminary data.</text>
</comment>
<accession>A0A8J2WE29</accession>
<feature type="compositionally biased region" description="Basic and acidic residues" evidence="1">
    <location>
        <begin position="344"/>
        <end position="357"/>
    </location>
</feature>
<proteinExistence type="predicted"/>
<dbReference type="OrthoDB" id="6380069at2759"/>
<keyword evidence="3" id="KW-1185">Reference proteome</keyword>
<dbReference type="EMBL" id="CAKKLH010000112">
    <property type="protein sequence ID" value="CAH0103666.1"/>
    <property type="molecule type" value="Genomic_DNA"/>
</dbReference>
<gene>
    <name evidence="2" type="ORF">DGAL_LOCUS6248</name>
</gene>
<feature type="compositionally biased region" description="Polar residues" evidence="1">
    <location>
        <begin position="377"/>
        <end position="387"/>
    </location>
</feature>
<protein>
    <submittedName>
        <fullName evidence="2">Uncharacterized protein</fullName>
    </submittedName>
</protein>
<feature type="region of interest" description="Disordered" evidence="1">
    <location>
        <begin position="325"/>
        <end position="359"/>
    </location>
</feature>
<sequence length="447" mass="51165">MKRNDKNRFQLAPRLGPGRRHLISYSSTAFTGEPISNLKEAFFKKTQPAPYSAEEEEEEAPAPAVVPYSPPALVYAVPEPEQPVVVEQPVVPASPISTIDAVVWNQPEEDQQVLQEFVPVRQEEEVYIEQPQAPTYVQEEEAPSQEGSLLLSVGQELSQEPEYQEPVRQIEPELVQQPVYQEPVEIQEQTFQVEEQEVPTVQQPVEIQQEQEQYVEPVQIPQEPEQTYQISQEYLPPFPTYKEVEVEQEETPVLPEYEPAKIAQPELEIVQEYVEPIQQVVVQEPEIIATPVVIPEVEQEYVEPVQIVQEPEVVQQELVEPVQIPELPTPIQEEPEQSYQVEQEIEKQPSPKYKEPSDQQFNFQQTIEDFAKKQTDENLTPVISANKQAGRGRPIRPRPIIFQRTEEDLFQKGFPEVAAPEGDDVPLDEQAAIREAIFELKKESRSG</sequence>
<dbReference type="AlphaFoldDB" id="A0A8J2WE29"/>